<protein>
    <submittedName>
        <fullName evidence="1">Uncharacterized protein</fullName>
    </submittedName>
</protein>
<evidence type="ECO:0000313" key="1">
    <source>
        <dbReference type="EMBL" id="SHN05500.1"/>
    </source>
</evidence>
<keyword evidence="2" id="KW-1185">Reference proteome</keyword>
<name>A0ABY1J7M4_9FLAO</name>
<dbReference type="Proteomes" id="UP000184216">
    <property type="component" value="Unassembled WGS sequence"/>
</dbReference>
<gene>
    <name evidence="1" type="ORF">SAMN05444387_3870</name>
</gene>
<evidence type="ECO:0000313" key="2">
    <source>
        <dbReference type="Proteomes" id="UP000184216"/>
    </source>
</evidence>
<comment type="caution">
    <text evidence="1">The sequence shown here is derived from an EMBL/GenBank/DDBJ whole genome shotgun (WGS) entry which is preliminary data.</text>
</comment>
<reference evidence="1 2" key="1">
    <citation type="submission" date="2016-11" db="EMBL/GenBank/DDBJ databases">
        <authorList>
            <person name="Varghese N."/>
            <person name="Submissions S."/>
        </authorList>
    </citation>
    <scope>NUCLEOTIDE SEQUENCE [LARGE SCALE GENOMIC DNA]</scope>
    <source>
        <strain evidence="1 2">DSM 6368</strain>
    </source>
</reference>
<proteinExistence type="predicted"/>
<organism evidence="1 2">
    <name type="scientific">Flavobacterium pectinovorum</name>
    <dbReference type="NCBI Taxonomy" id="29533"/>
    <lineage>
        <taxon>Bacteria</taxon>
        <taxon>Pseudomonadati</taxon>
        <taxon>Bacteroidota</taxon>
        <taxon>Flavobacteriia</taxon>
        <taxon>Flavobacteriales</taxon>
        <taxon>Flavobacteriaceae</taxon>
        <taxon>Flavobacterium</taxon>
    </lineage>
</organism>
<accession>A0ABY1J7M4</accession>
<dbReference type="EMBL" id="FRBX01000006">
    <property type="protein sequence ID" value="SHN05500.1"/>
    <property type="molecule type" value="Genomic_DNA"/>
</dbReference>
<sequence length="37" mass="4271">MDNIIFLKNCNKKPDNELSGFCFDVFTSSRLNFNAIN</sequence>